<dbReference type="EMBL" id="JACYXC010000001">
    <property type="protein sequence ID" value="MBH5335419.1"/>
    <property type="molecule type" value="Genomic_DNA"/>
</dbReference>
<reference evidence="2 3" key="1">
    <citation type="submission" date="2020-09" db="EMBL/GenBank/DDBJ databases">
        <title>Biosynthesis of the nuclear factor of activated T cells inhibitor NFAT-133 and its congeners in Streptomyces pactum.</title>
        <authorList>
            <person name="Zhou W."/>
            <person name="Posri P."/>
            <person name="Abugrain M.E."/>
            <person name="Weisberg A.J."/>
            <person name="Chang J.H."/>
            <person name="Mahmud T."/>
        </authorList>
    </citation>
    <scope>NUCLEOTIDE SEQUENCE [LARGE SCALE GENOMIC DNA]</scope>
    <source>
        <strain evidence="2 3">ATCC 27456</strain>
    </source>
</reference>
<organism evidence="2 3">
    <name type="scientific">Streptomyces pactum</name>
    <dbReference type="NCBI Taxonomy" id="68249"/>
    <lineage>
        <taxon>Bacteria</taxon>
        <taxon>Bacillati</taxon>
        <taxon>Actinomycetota</taxon>
        <taxon>Actinomycetes</taxon>
        <taxon>Kitasatosporales</taxon>
        <taxon>Streptomycetaceae</taxon>
        <taxon>Streptomyces</taxon>
    </lineage>
</organism>
<dbReference type="InterPro" id="IPR043917">
    <property type="entry name" value="DUF5753"/>
</dbReference>
<keyword evidence="3" id="KW-1185">Reference proteome</keyword>
<dbReference type="Proteomes" id="UP000807371">
    <property type="component" value="Unassembled WGS sequence"/>
</dbReference>
<feature type="domain" description="HTH cro/C1-type" evidence="1">
    <location>
        <begin position="19"/>
        <end position="74"/>
    </location>
</feature>
<sequence length="282" mass="31023">MSASPSSAAQQARKAVAARLRELRLDAGLNGRDVARLGGWHPSKSSRIENARTAPSDEDIRVWCRVCGAEREAADLIARSRAAESMWSEWRRKQRTGLRQLQESYNELFQRTGLFRVYCSTLVPGLLQTSGYATALLTAITEFRKIPNDVDAAVAARLERSGVLNERGRRFALLVEESALRFQMGDADTMAGQLGHLLTVGSLPGVSLGVIPFSSRCRPIWPMENFHVYDDALVSVELLAARVTVQQPSEVALYLKAFGELSQMAVHGARARALITSAIQDL</sequence>
<accession>A0ABS0NJZ2</accession>
<evidence type="ECO:0000259" key="1">
    <source>
        <dbReference type="SMART" id="SM00530"/>
    </source>
</evidence>
<dbReference type="SUPFAM" id="SSF47413">
    <property type="entry name" value="lambda repressor-like DNA-binding domains"/>
    <property type="match status" value="1"/>
</dbReference>
<dbReference type="Gene3D" id="1.10.260.40">
    <property type="entry name" value="lambda repressor-like DNA-binding domains"/>
    <property type="match status" value="1"/>
</dbReference>
<dbReference type="RefSeq" id="WP_197988973.1">
    <property type="nucleotide sequence ID" value="NZ_JACYXC010000001.1"/>
</dbReference>
<dbReference type="CDD" id="cd00093">
    <property type="entry name" value="HTH_XRE"/>
    <property type="match status" value="1"/>
</dbReference>
<dbReference type="Pfam" id="PF19054">
    <property type="entry name" value="DUF5753"/>
    <property type="match status" value="1"/>
</dbReference>
<evidence type="ECO:0000313" key="3">
    <source>
        <dbReference type="Proteomes" id="UP000807371"/>
    </source>
</evidence>
<evidence type="ECO:0000313" key="2">
    <source>
        <dbReference type="EMBL" id="MBH5335419.1"/>
    </source>
</evidence>
<dbReference type="Pfam" id="PF13560">
    <property type="entry name" value="HTH_31"/>
    <property type="match status" value="1"/>
</dbReference>
<protein>
    <submittedName>
        <fullName evidence="2">Helix-turn-helix domain-containing protein</fullName>
    </submittedName>
</protein>
<proteinExistence type="predicted"/>
<dbReference type="InterPro" id="IPR010982">
    <property type="entry name" value="Lambda_DNA-bd_dom_sf"/>
</dbReference>
<dbReference type="InterPro" id="IPR001387">
    <property type="entry name" value="Cro/C1-type_HTH"/>
</dbReference>
<dbReference type="SMART" id="SM00530">
    <property type="entry name" value="HTH_XRE"/>
    <property type="match status" value="1"/>
</dbReference>
<comment type="caution">
    <text evidence="2">The sequence shown here is derived from an EMBL/GenBank/DDBJ whole genome shotgun (WGS) entry which is preliminary data.</text>
</comment>
<name>A0ABS0NJZ2_9ACTN</name>
<gene>
    <name evidence="2" type="ORF">IHE55_11660</name>
</gene>